<evidence type="ECO:0000259" key="10">
    <source>
        <dbReference type="Pfam" id="PF05649"/>
    </source>
</evidence>
<feature type="domain" description="Peptidase M13 C-terminal" evidence="9">
    <location>
        <begin position="511"/>
        <end position="715"/>
    </location>
</feature>
<proteinExistence type="inferred from homology"/>
<dbReference type="AlphaFoldDB" id="A0A131YN43"/>
<accession>A0A131YN43</accession>
<dbReference type="GO" id="GO:0016485">
    <property type="term" value="P:protein processing"/>
    <property type="evidence" value="ECO:0007669"/>
    <property type="project" value="TreeGrafter"/>
</dbReference>
<comment type="similarity">
    <text evidence="2">Belongs to the peptidase M13 family.</text>
</comment>
<evidence type="ECO:0000256" key="6">
    <source>
        <dbReference type="ARBA" id="ARBA00022833"/>
    </source>
</evidence>
<evidence type="ECO:0000256" key="7">
    <source>
        <dbReference type="ARBA" id="ARBA00023049"/>
    </source>
</evidence>
<dbReference type="InterPro" id="IPR042089">
    <property type="entry name" value="Peptidase_M13_dom_2"/>
</dbReference>
<dbReference type="InterPro" id="IPR008753">
    <property type="entry name" value="Peptidase_M13_N"/>
</dbReference>
<protein>
    <submittedName>
        <fullName evidence="11">Gluzincin</fullName>
    </submittedName>
</protein>
<dbReference type="Pfam" id="PF01431">
    <property type="entry name" value="Peptidase_M13"/>
    <property type="match status" value="1"/>
</dbReference>
<evidence type="ECO:0000259" key="9">
    <source>
        <dbReference type="Pfam" id="PF01431"/>
    </source>
</evidence>
<dbReference type="EMBL" id="GEDV01008595">
    <property type="protein sequence ID" value="JAP79962.1"/>
    <property type="molecule type" value="Transcribed_RNA"/>
</dbReference>
<sequence length="718" mass="81716">MLRWFFLALNAVCVLTGDEDALLPSRSLTSGTLCESAVCKQRAQLILASVNKSADPCDDFYAYVCNRWNEAHPIPDDMAGMSQFEEVTMKVEHDLREILDNLAVVAEANTAREKVAVAYHTCMNTSISEEEGIMAVRRVLEKNGLGHWPVLDEKETEAIGDLEDVIKKTGLSSLFTVQIAKDMDNVEAFILQLGQMSGTNIRSCKLCTTEQETNIFTTHREVAEAAAKLLRPNATEQQLKMYARAAVSFSTQLNKALQPTKERRKLRKNYCKSTIQEVDDRIPGLQLYDLVSAEFRKVNITISKDEKIVVNALTYIDDTIQLFLRTKPEVVYNYLGYVKTLELLPLVSEQFQAPYSKLKHVEYGVQKPRPRWKTCVAHIQDIMKDVVGVLYTEKWLKKEAKQEGEMLVNEMIKAFSTRLRHLAWMDFETKEKARQKLQEMKKRVGYPETFLSDEYIDRKYGSVGTLGKQEHFVELIDRFQRVAYEEQLSKLRATVNNNRDEWSVSAAEDVNAYYAIDTNEIVIPGGILQDPFFQDGLPSYVNLGAIGSIIGHEILHGYDDEGAQYDGKGRLVDWWSNDTEDEFNEKKSCFINQYGNIINPGTKTKIHGENTVGENIADNGGVRLAFATHVRLSEDDNWQVLPGLQDFTPDQLFFISYALVWCRSTRPEMGNEVMSDVHSPNRYRVNIPLRNMEDFEAAFECSTGAPMQAGPKERCILW</sequence>
<dbReference type="Pfam" id="PF05649">
    <property type="entry name" value="Peptidase_M13_N"/>
    <property type="match status" value="1"/>
</dbReference>
<evidence type="ECO:0000256" key="3">
    <source>
        <dbReference type="ARBA" id="ARBA00022670"/>
    </source>
</evidence>
<evidence type="ECO:0000256" key="4">
    <source>
        <dbReference type="ARBA" id="ARBA00022723"/>
    </source>
</evidence>
<evidence type="ECO:0000256" key="2">
    <source>
        <dbReference type="ARBA" id="ARBA00007357"/>
    </source>
</evidence>
<evidence type="ECO:0000256" key="1">
    <source>
        <dbReference type="ARBA" id="ARBA00001947"/>
    </source>
</evidence>
<keyword evidence="4" id="KW-0479">Metal-binding</keyword>
<dbReference type="InterPro" id="IPR024079">
    <property type="entry name" value="MetalloPept_cat_dom_sf"/>
</dbReference>
<feature type="chain" id="PRO_5007285504" evidence="8">
    <location>
        <begin position="17"/>
        <end position="718"/>
    </location>
</feature>
<reference evidence="11" key="1">
    <citation type="journal article" date="2016" name="Ticks Tick Borne Dis.">
        <title>De novo assembly and annotation of the salivary gland transcriptome of Rhipicephalus appendiculatus male and female ticks during blood feeding.</title>
        <authorList>
            <person name="de Castro M.H."/>
            <person name="de Klerk D."/>
            <person name="Pienaar R."/>
            <person name="Latif A.A."/>
            <person name="Rees D.J."/>
            <person name="Mans B.J."/>
        </authorList>
    </citation>
    <scope>NUCLEOTIDE SEQUENCE</scope>
    <source>
        <tissue evidence="11">Salivary glands</tissue>
    </source>
</reference>
<dbReference type="InterPro" id="IPR018497">
    <property type="entry name" value="Peptidase_M13_C"/>
</dbReference>
<evidence type="ECO:0000256" key="8">
    <source>
        <dbReference type="SAM" id="SignalP"/>
    </source>
</evidence>
<dbReference type="InterPro" id="IPR000718">
    <property type="entry name" value="Peptidase_M13"/>
</dbReference>
<feature type="signal peptide" evidence="8">
    <location>
        <begin position="1"/>
        <end position="16"/>
    </location>
</feature>
<keyword evidence="3" id="KW-0645">Protease</keyword>
<dbReference type="GO" id="GO:0004222">
    <property type="term" value="F:metalloendopeptidase activity"/>
    <property type="evidence" value="ECO:0007669"/>
    <property type="project" value="InterPro"/>
</dbReference>
<keyword evidence="7" id="KW-0482">Metalloprotease</keyword>
<dbReference type="PANTHER" id="PTHR11733:SF237">
    <property type="entry name" value="NEPRILYSIN-LIKE 4"/>
    <property type="match status" value="1"/>
</dbReference>
<dbReference type="SUPFAM" id="SSF55486">
    <property type="entry name" value="Metalloproteases ('zincins'), catalytic domain"/>
    <property type="match status" value="1"/>
</dbReference>
<keyword evidence="5" id="KW-0378">Hydrolase</keyword>
<dbReference type="GO" id="GO:0046872">
    <property type="term" value="F:metal ion binding"/>
    <property type="evidence" value="ECO:0007669"/>
    <property type="project" value="UniProtKB-KW"/>
</dbReference>
<dbReference type="PRINTS" id="PR00786">
    <property type="entry name" value="NEPRILYSIN"/>
</dbReference>
<dbReference type="Gene3D" id="1.10.1380.10">
    <property type="entry name" value="Neutral endopeptidase , domain2"/>
    <property type="match status" value="1"/>
</dbReference>
<dbReference type="CDD" id="cd08662">
    <property type="entry name" value="M13"/>
    <property type="match status" value="1"/>
</dbReference>
<dbReference type="PANTHER" id="PTHR11733">
    <property type="entry name" value="ZINC METALLOPROTEASE FAMILY M13 NEPRILYSIN-RELATED"/>
    <property type="match status" value="1"/>
</dbReference>
<dbReference type="GO" id="GO:0005886">
    <property type="term" value="C:plasma membrane"/>
    <property type="evidence" value="ECO:0007669"/>
    <property type="project" value="TreeGrafter"/>
</dbReference>
<feature type="domain" description="Peptidase M13 N-terminal" evidence="10">
    <location>
        <begin position="56"/>
        <end position="447"/>
    </location>
</feature>
<organism evidence="11">
    <name type="scientific">Rhipicephalus appendiculatus</name>
    <name type="common">Brown ear tick</name>
    <dbReference type="NCBI Taxonomy" id="34631"/>
    <lineage>
        <taxon>Eukaryota</taxon>
        <taxon>Metazoa</taxon>
        <taxon>Ecdysozoa</taxon>
        <taxon>Arthropoda</taxon>
        <taxon>Chelicerata</taxon>
        <taxon>Arachnida</taxon>
        <taxon>Acari</taxon>
        <taxon>Parasitiformes</taxon>
        <taxon>Ixodida</taxon>
        <taxon>Ixodoidea</taxon>
        <taxon>Ixodidae</taxon>
        <taxon>Rhipicephalinae</taxon>
        <taxon>Rhipicephalus</taxon>
        <taxon>Rhipicephalus</taxon>
    </lineage>
</organism>
<keyword evidence="8" id="KW-0732">Signal</keyword>
<name>A0A131YN43_RHIAP</name>
<keyword evidence="6" id="KW-0862">Zinc</keyword>
<comment type="cofactor">
    <cofactor evidence="1">
        <name>Zn(2+)</name>
        <dbReference type="ChEBI" id="CHEBI:29105"/>
    </cofactor>
</comment>
<evidence type="ECO:0000256" key="5">
    <source>
        <dbReference type="ARBA" id="ARBA00022801"/>
    </source>
</evidence>
<dbReference type="PROSITE" id="PS51885">
    <property type="entry name" value="NEPRILYSIN"/>
    <property type="match status" value="1"/>
</dbReference>
<evidence type="ECO:0000313" key="11">
    <source>
        <dbReference type="EMBL" id="JAP79962.1"/>
    </source>
</evidence>
<dbReference type="Gene3D" id="3.40.390.10">
    <property type="entry name" value="Collagenase (Catalytic Domain)"/>
    <property type="match status" value="1"/>
</dbReference>